<dbReference type="EMBL" id="FLLR01000003">
    <property type="protein sequence ID" value="SBO13781.1"/>
    <property type="molecule type" value="Genomic_DNA"/>
</dbReference>
<keyword evidence="1" id="KW-0032">Aminotransferase</keyword>
<gene>
    <name evidence="1" type="primary">argD</name>
    <name evidence="1" type="ORF">ANAPC1_00119</name>
</gene>
<dbReference type="Proteomes" id="UP000078419">
    <property type="component" value="Unassembled WGS sequence"/>
</dbReference>
<organism evidence="1 2">
    <name type="scientific">Anaplasma phagocytophilum</name>
    <name type="common">Ehrlichia phagocytophila</name>
    <dbReference type="NCBI Taxonomy" id="948"/>
    <lineage>
        <taxon>Bacteria</taxon>
        <taxon>Pseudomonadati</taxon>
        <taxon>Pseudomonadota</taxon>
        <taxon>Alphaproteobacteria</taxon>
        <taxon>Rickettsiales</taxon>
        <taxon>Anaplasmataceae</taxon>
        <taxon>Anaplasma</taxon>
        <taxon>phagocytophilum group</taxon>
    </lineage>
</organism>
<dbReference type="SUPFAM" id="SSF53383">
    <property type="entry name" value="PLP-dependent transferases"/>
    <property type="match status" value="1"/>
</dbReference>
<dbReference type="InterPro" id="IPR015424">
    <property type="entry name" value="PyrdxlP-dep_Trfase"/>
</dbReference>
<comment type="caution">
    <text evidence="1">The sequence shown here is derived from an EMBL/GenBank/DDBJ whole genome shotgun (WGS) entry which is preliminary data.</text>
</comment>
<sequence>MRLRLHACGCDVRDFESVCSALRNRLKGMAEQLIFHGVLVAPQMFSNVLRMVPPLIVSRQEIDEFLQIFEGFLRSFS</sequence>
<keyword evidence="1" id="KW-0808">Transferase</keyword>
<dbReference type="AlphaFoldDB" id="A0AA45ZH04"/>
<reference evidence="2" key="1">
    <citation type="submission" date="2016-03" db="EMBL/GenBank/DDBJ databases">
        <authorList>
            <person name="Loux Valentin"/>
        </authorList>
    </citation>
    <scope>NUCLEOTIDE SEQUENCE [LARGE SCALE GENOMIC DNA]</scope>
    <source>
        <strain evidence="2">C1</strain>
    </source>
</reference>
<dbReference type="InterPro" id="IPR015422">
    <property type="entry name" value="PyrdxlP-dep_Trfase_small"/>
</dbReference>
<proteinExistence type="predicted"/>
<dbReference type="EC" id="2.6.1.11" evidence="1"/>
<dbReference type="Gene3D" id="3.90.1150.10">
    <property type="entry name" value="Aspartate Aminotransferase, domain 1"/>
    <property type="match status" value="1"/>
</dbReference>
<dbReference type="GO" id="GO:0003992">
    <property type="term" value="F:N2-acetyl-L-ornithine:2-oxoglutarate 5-aminotransferase activity"/>
    <property type="evidence" value="ECO:0007669"/>
    <property type="project" value="UniProtKB-EC"/>
</dbReference>
<evidence type="ECO:0000313" key="2">
    <source>
        <dbReference type="Proteomes" id="UP000078419"/>
    </source>
</evidence>
<protein>
    <submittedName>
        <fullName evidence="1">Acetylornithine/succinyldiaminopimelate aminotransferase</fullName>
        <ecNumber evidence="1">2.6.1.11</ecNumber>
    </submittedName>
</protein>
<dbReference type="RefSeq" id="WP_064659998.1">
    <property type="nucleotide sequence ID" value="NZ_FLLR01000003.1"/>
</dbReference>
<evidence type="ECO:0000313" key="1">
    <source>
        <dbReference type="EMBL" id="SBO13781.1"/>
    </source>
</evidence>
<name>A0AA45ZH04_ANAPH</name>
<accession>A0AA45ZH04</accession>